<dbReference type="RefSeq" id="WP_379769938.1">
    <property type="nucleotide sequence ID" value="NZ_JBHSXI010000020.1"/>
</dbReference>
<dbReference type="Proteomes" id="UP001596333">
    <property type="component" value="Unassembled WGS sequence"/>
</dbReference>
<dbReference type="AlphaFoldDB" id="A0ABD5UTJ9"/>
<comment type="caution">
    <text evidence="2">The sequence shown here is derived from an EMBL/GenBank/DDBJ whole genome shotgun (WGS) entry which is preliminary data.</text>
</comment>
<dbReference type="Pfam" id="PF00535">
    <property type="entry name" value="Glycos_transf_2"/>
    <property type="match status" value="1"/>
</dbReference>
<reference evidence="2 3" key="1">
    <citation type="journal article" date="2019" name="Int. J. Syst. Evol. Microbiol.">
        <title>The Global Catalogue of Microorganisms (GCM) 10K type strain sequencing project: providing services to taxonomists for standard genome sequencing and annotation.</title>
        <authorList>
            <consortium name="The Broad Institute Genomics Platform"/>
            <consortium name="The Broad Institute Genome Sequencing Center for Infectious Disease"/>
            <person name="Wu L."/>
            <person name="Ma J."/>
        </authorList>
    </citation>
    <scope>NUCLEOTIDE SEQUENCE [LARGE SCALE GENOMIC DNA]</scope>
    <source>
        <strain evidence="2 3">Y73</strain>
    </source>
</reference>
<dbReference type="PANTHER" id="PTHR22916">
    <property type="entry name" value="GLYCOSYLTRANSFERASE"/>
    <property type="match status" value="1"/>
</dbReference>
<gene>
    <name evidence="2" type="ORF">ACFQEY_14700</name>
</gene>
<dbReference type="Gene3D" id="3.90.550.10">
    <property type="entry name" value="Spore Coat Polysaccharide Biosynthesis Protein SpsA, Chain A"/>
    <property type="match status" value="1"/>
</dbReference>
<dbReference type="InterPro" id="IPR001173">
    <property type="entry name" value="Glyco_trans_2-like"/>
</dbReference>
<evidence type="ECO:0000313" key="2">
    <source>
        <dbReference type="EMBL" id="MFC6890246.1"/>
    </source>
</evidence>
<keyword evidence="3" id="KW-1185">Reference proteome</keyword>
<dbReference type="SUPFAM" id="SSF53448">
    <property type="entry name" value="Nucleotide-diphospho-sugar transferases"/>
    <property type="match status" value="1"/>
</dbReference>
<evidence type="ECO:0000259" key="1">
    <source>
        <dbReference type="Pfam" id="PF00535"/>
    </source>
</evidence>
<dbReference type="GO" id="GO:0016758">
    <property type="term" value="F:hexosyltransferase activity"/>
    <property type="evidence" value="ECO:0007669"/>
    <property type="project" value="UniProtKB-ARBA"/>
</dbReference>
<organism evidence="2 3">
    <name type="scientific">Halorubrum trueperi</name>
    <dbReference type="NCBI Taxonomy" id="2004704"/>
    <lineage>
        <taxon>Archaea</taxon>
        <taxon>Methanobacteriati</taxon>
        <taxon>Methanobacteriota</taxon>
        <taxon>Stenosarchaea group</taxon>
        <taxon>Halobacteria</taxon>
        <taxon>Halobacteriales</taxon>
        <taxon>Haloferacaceae</taxon>
        <taxon>Halorubrum</taxon>
    </lineage>
</organism>
<dbReference type="InterPro" id="IPR029044">
    <property type="entry name" value="Nucleotide-diphossugar_trans"/>
</dbReference>
<sequence>MSIVLPTYEPEIENIGQAIQSVANQTYEHIELVIVDSTGLEWLRELGEEYSWITYLYQDPAGLPAAWNAGIDTATGEFVGFLSDDDYYTEEKIETQVASLEQGYDVVYTDEYVIDQDGSVTYLSALPVADPERHYVEYFKQGHGVPHLTVLGRMDCFQAERFDERLAVREDPHLWVRLFKQYEVTKIDQALAYKRRREDSATGDPEILYENELLEIELLCDKFPELADYRSKRERMANYRYGKHLLRIGRTTQSRSIFFDLLRDGMVETRVVGLLVASLLPMGNRTVFQWLETMAERQKR</sequence>
<accession>A0ABD5UTJ9</accession>
<evidence type="ECO:0000313" key="3">
    <source>
        <dbReference type="Proteomes" id="UP001596333"/>
    </source>
</evidence>
<proteinExistence type="predicted"/>
<feature type="domain" description="Glycosyltransferase 2-like" evidence="1">
    <location>
        <begin position="2"/>
        <end position="145"/>
    </location>
</feature>
<dbReference type="PANTHER" id="PTHR22916:SF3">
    <property type="entry name" value="UDP-GLCNAC:BETAGAL BETA-1,3-N-ACETYLGLUCOSAMINYLTRANSFERASE-LIKE PROTEIN 1"/>
    <property type="match status" value="1"/>
</dbReference>
<protein>
    <submittedName>
        <fullName evidence="2">Glycosyltransferase family 2 protein</fullName>
    </submittedName>
</protein>
<dbReference type="EMBL" id="JBHSXI010000020">
    <property type="protein sequence ID" value="MFC6890246.1"/>
    <property type="molecule type" value="Genomic_DNA"/>
</dbReference>
<name>A0ABD5UTJ9_9EURY</name>